<reference evidence="2" key="1">
    <citation type="submission" date="2018-11" db="EMBL/GenBank/DDBJ databases">
        <authorList>
            <person name="Grassa J C."/>
        </authorList>
    </citation>
    <scope>NUCLEOTIDE SEQUENCE [LARGE SCALE GENOMIC DNA]</scope>
</reference>
<protein>
    <submittedName>
        <fullName evidence="2">Uncharacterized protein</fullName>
    </submittedName>
</protein>
<evidence type="ECO:0000313" key="2">
    <source>
        <dbReference type="EnsemblPlants" id="cds.novel_model_1723_5bd9a17a"/>
    </source>
</evidence>
<feature type="compositionally biased region" description="Acidic residues" evidence="1">
    <location>
        <begin position="94"/>
        <end position="129"/>
    </location>
</feature>
<dbReference type="Gramene" id="novel_model_1723_5bd9a17a">
    <property type="protein sequence ID" value="cds.novel_model_1723_5bd9a17a"/>
    <property type="gene ID" value="novel_gene_944_5bd9a17a"/>
</dbReference>
<accession>A0A803QV18</accession>
<keyword evidence="3" id="KW-1185">Reference proteome</keyword>
<dbReference type="Proteomes" id="UP000596661">
    <property type="component" value="Chromosome 2"/>
</dbReference>
<reference evidence="2" key="2">
    <citation type="submission" date="2021-03" db="UniProtKB">
        <authorList>
            <consortium name="EnsemblPlants"/>
        </authorList>
    </citation>
    <scope>IDENTIFICATION</scope>
</reference>
<feature type="region of interest" description="Disordered" evidence="1">
    <location>
        <begin position="88"/>
        <end position="136"/>
    </location>
</feature>
<dbReference type="EMBL" id="UZAU01000233">
    <property type="status" value="NOT_ANNOTATED_CDS"/>
    <property type="molecule type" value="Genomic_DNA"/>
</dbReference>
<sequence length="136" mass="14972">MAAKMVLKDAKSSLLLFRSSILAAARPRSTSPTVPPNGDLIQSLLITKAQKPLPESCFVPSSYLYNFGSLKVQGCDLHSAFDLQAVGPKNVVDRDEDEDDDPDDADFDIDDGDFDSDDDDDDDSDDFDEVVVKQRR</sequence>
<proteinExistence type="predicted"/>
<name>A0A803QV18_CANSA</name>
<evidence type="ECO:0000313" key="3">
    <source>
        <dbReference type="Proteomes" id="UP000596661"/>
    </source>
</evidence>
<dbReference type="EnsemblPlants" id="novel_model_1723_5bd9a17a">
    <property type="protein sequence ID" value="cds.novel_model_1723_5bd9a17a"/>
    <property type="gene ID" value="novel_gene_944_5bd9a17a"/>
</dbReference>
<evidence type="ECO:0000256" key="1">
    <source>
        <dbReference type="SAM" id="MobiDB-lite"/>
    </source>
</evidence>
<organism evidence="2 3">
    <name type="scientific">Cannabis sativa</name>
    <name type="common">Hemp</name>
    <name type="synonym">Marijuana</name>
    <dbReference type="NCBI Taxonomy" id="3483"/>
    <lineage>
        <taxon>Eukaryota</taxon>
        <taxon>Viridiplantae</taxon>
        <taxon>Streptophyta</taxon>
        <taxon>Embryophyta</taxon>
        <taxon>Tracheophyta</taxon>
        <taxon>Spermatophyta</taxon>
        <taxon>Magnoliopsida</taxon>
        <taxon>eudicotyledons</taxon>
        <taxon>Gunneridae</taxon>
        <taxon>Pentapetalae</taxon>
        <taxon>rosids</taxon>
        <taxon>fabids</taxon>
        <taxon>Rosales</taxon>
        <taxon>Cannabaceae</taxon>
        <taxon>Cannabis</taxon>
    </lineage>
</organism>
<dbReference type="AlphaFoldDB" id="A0A803QV18"/>